<dbReference type="AlphaFoldDB" id="A0A2G9YS64"/>
<dbReference type="PANTHER" id="PTHR22603">
    <property type="entry name" value="CHOLINE/ETHANOALAMINE KINASE"/>
    <property type="match status" value="1"/>
</dbReference>
<dbReference type="GO" id="GO:0004305">
    <property type="term" value="F:ethanolamine kinase activity"/>
    <property type="evidence" value="ECO:0007669"/>
    <property type="project" value="TreeGrafter"/>
</dbReference>
<keyword evidence="1" id="KW-0472">Membrane</keyword>
<organism evidence="2 3">
    <name type="scientific">Candidatus Nealsonbacteria bacterium CG23_combo_of_CG06-09_8_20_14_all_39_25</name>
    <dbReference type="NCBI Taxonomy" id="1974723"/>
    <lineage>
        <taxon>Bacteria</taxon>
        <taxon>Candidatus Nealsoniibacteriota</taxon>
    </lineage>
</organism>
<evidence type="ECO:0000313" key="3">
    <source>
        <dbReference type="Proteomes" id="UP000229054"/>
    </source>
</evidence>
<dbReference type="Gene3D" id="3.30.200.20">
    <property type="entry name" value="Phosphorylase Kinase, domain 1"/>
    <property type="match status" value="1"/>
</dbReference>
<dbReference type="GO" id="GO:0006646">
    <property type="term" value="P:phosphatidylethanolamine biosynthetic process"/>
    <property type="evidence" value="ECO:0007669"/>
    <property type="project" value="TreeGrafter"/>
</dbReference>
<evidence type="ECO:0008006" key="4">
    <source>
        <dbReference type="Google" id="ProtNLM"/>
    </source>
</evidence>
<dbReference type="EMBL" id="PCRN01000091">
    <property type="protein sequence ID" value="PIP22076.1"/>
    <property type="molecule type" value="Genomic_DNA"/>
</dbReference>
<dbReference type="InterPro" id="IPR011009">
    <property type="entry name" value="Kinase-like_dom_sf"/>
</dbReference>
<gene>
    <name evidence="2" type="ORF">COX38_02650</name>
</gene>
<reference evidence="2 3" key="1">
    <citation type="submission" date="2017-09" db="EMBL/GenBank/DDBJ databases">
        <title>Depth-based differentiation of microbial function through sediment-hosted aquifers and enrichment of novel symbionts in the deep terrestrial subsurface.</title>
        <authorList>
            <person name="Probst A.J."/>
            <person name="Ladd B."/>
            <person name="Jarett J.K."/>
            <person name="Geller-Mcgrath D.E."/>
            <person name="Sieber C.M."/>
            <person name="Emerson J.B."/>
            <person name="Anantharaman K."/>
            <person name="Thomas B.C."/>
            <person name="Malmstrom R."/>
            <person name="Stieglmeier M."/>
            <person name="Klingl A."/>
            <person name="Woyke T."/>
            <person name="Ryan C.M."/>
            <person name="Banfield J.F."/>
        </authorList>
    </citation>
    <scope>NUCLEOTIDE SEQUENCE [LARGE SCALE GENOMIC DNA]</scope>
    <source>
        <strain evidence="2">CG23_combo_of_CG06-09_8_20_14_all_39_25</strain>
    </source>
</reference>
<keyword evidence="1" id="KW-0812">Transmembrane</keyword>
<accession>A0A2G9YS64</accession>
<feature type="transmembrane region" description="Helical" evidence="1">
    <location>
        <begin position="272"/>
        <end position="292"/>
    </location>
</feature>
<sequence>MIKDIELISKLNKDWQLGKIKVKEIKGHTTNRNWIVEYKKKKFFVRLPWERSDIVNREVEAKNVLVLAECQKFKGVVPRFFLYVFKKRNILDSKEKIDLSDGTMVMEYIEGKDIDGKDLEKSKIQDALLQSLYTFHSSGVKFANVYDIFCDELEKYRKKAKKYPIEKILSKNGIKKIEKIEKMVKGKMALGGGLSTHNDLIFTNLRLGRDGKIYILDFEYAGYNIREGLYYDLGIILGGNLFYKKPITFETFGQFLKKAEKKYKRKFDDEKIYCGALANVLVMFWWGMVKYFSSKTKTEKKYFKDYILKRARGIELLYKMVRKDKA</sequence>
<proteinExistence type="predicted"/>
<name>A0A2G9YS64_9BACT</name>
<keyword evidence="1" id="KW-1133">Transmembrane helix</keyword>
<dbReference type="PANTHER" id="PTHR22603:SF66">
    <property type="entry name" value="ETHANOLAMINE KINASE"/>
    <property type="match status" value="1"/>
</dbReference>
<dbReference type="Pfam" id="PF01633">
    <property type="entry name" value="Choline_kinase"/>
    <property type="match status" value="1"/>
</dbReference>
<dbReference type="Gene3D" id="3.90.1200.10">
    <property type="match status" value="1"/>
</dbReference>
<dbReference type="GO" id="GO:0005737">
    <property type="term" value="C:cytoplasm"/>
    <property type="evidence" value="ECO:0007669"/>
    <property type="project" value="TreeGrafter"/>
</dbReference>
<dbReference type="SUPFAM" id="SSF56112">
    <property type="entry name" value="Protein kinase-like (PK-like)"/>
    <property type="match status" value="1"/>
</dbReference>
<evidence type="ECO:0000313" key="2">
    <source>
        <dbReference type="EMBL" id="PIP22076.1"/>
    </source>
</evidence>
<comment type="caution">
    <text evidence="2">The sequence shown here is derived from an EMBL/GenBank/DDBJ whole genome shotgun (WGS) entry which is preliminary data.</text>
</comment>
<evidence type="ECO:0000256" key="1">
    <source>
        <dbReference type="SAM" id="Phobius"/>
    </source>
</evidence>
<dbReference type="Proteomes" id="UP000229054">
    <property type="component" value="Unassembled WGS sequence"/>
</dbReference>
<protein>
    <recommendedName>
        <fullName evidence="4">Aminoglycoside phosphotransferase domain-containing protein</fullName>
    </recommendedName>
</protein>